<sequence length="360" mass="39935">MWQTSVQWIFFFCIISAVWANPRPSESSEENLLDNDEDVVNHIDSHDNDIVQNSVNVCVLPPISQSPYQRRCSGFIPRWYYDTKTGVCKKFFWEGCWSTGNLFRNEFACLARCNKQGLQKLINESDPTAPCLQPKAVGNCHASILSFFFDTQTGKCTSFVYSGCGGNANNFQSYHQCDFKCNRLEQAPLTLPHLADSTTNSSIATAPEKAVQLTKREKCNLPPVQPGSASCLAFVPSWTFNSTVGQCQSYVYEGCGRTANLFNSLDECDTACGPEPIVQTSSLPLCLQPKVVGHCRGAFPMFFYDATTGKCTRFIYGGCKGNDNRFVTEEACKLACPGSNDWAVSDQLSVSGESQETYYK</sequence>
<dbReference type="InterPro" id="IPR036880">
    <property type="entry name" value="Kunitz_BPTI_sf"/>
</dbReference>
<dbReference type="InterPro" id="IPR002223">
    <property type="entry name" value="Kunitz_BPTI"/>
</dbReference>
<keyword evidence="9" id="KW-1185">Reference proteome</keyword>
<keyword evidence="6" id="KW-0732">Signal</keyword>
<dbReference type="PRINTS" id="PR00759">
    <property type="entry name" value="BASICPTASE"/>
</dbReference>
<dbReference type="PANTHER" id="PTHR10083:SF381">
    <property type="entry name" value="BPTI_KUNITZ INHIBITOR DOMAIN-CONTAINING PROTEIN"/>
    <property type="match status" value="1"/>
</dbReference>
<dbReference type="EMBL" id="LRGB01002580">
    <property type="protein sequence ID" value="KZS06862.1"/>
    <property type="molecule type" value="Genomic_DNA"/>
</dbReference>
<comment type="caution">
    <text evidence="8">The sequence shown here is derived from an EMBL/GenBank/DDBJ whole genome shotgun (WGS) entry which is preliminary data.</text>
</comment>
<evidence type="ECO:0000313" key="9">
    <source>
        <dbReference type="Proteomes" id="UP000076858"/>
    </source>
</evidence>
<feature type="domain" description="BPTI/Kunitz inhibitor" evidence="7">
    <location>
        <begin position="219"/>
        <end position="272"/>
    </location>
</feature>
<evidence type="ECO:0000256" key="5">
    <source>
        <dbReference type="ARBA" id="ARBA00023157"/>
    </source>
</evidence>
<dbReference type="InterPro" id="IPR050098">
    <property type="entry name" value="TFPI/VKTCI-like"/>
</dbReference>
<accession>A0A164PIJ6</accession>
<evidence type="ECO:0000256" key="6">
    <source>
        <dbReference type="SAM" id="SignalP"/>
    </source>
</evidence>
<comment type="subcellular location">
    <subcellularLocation>
        <location evidence="1">Secreted</location>
    </subcellularLocation>
</comment>
<dbReference type="FunFam" id="4.10.410.10:FF:000006">
    <property type="entry name" value="Serine peptidase inhibitor, Kunitz type 1"/>
    <property type="match status" value="1"/>
</dbReference>
<dbReference type="GO" id="GO:0005615">
    <property type="term" value="C:extracellular space"/>
    <property type="evidence" value="ECO:0007669"/>
    <property type="project" value="TreeGrafter"/>
</dbReference>
<dbReference type="AlphaFoldDB" id="A0A164PIJ6"/>
<feature type="domain" description="BPTI/Kunitz inhibitor" evidence="7">
    <location>
        <begin position="131"/>
        <end position="181"/>
    </location>
</feature>
<keyword evidence="4" id="KW-0722">Serine protease inhibitor</keyword>
<evidence type="ECO:0000313" key="8">
    <source>
        <dbReference type="EMBL" id="KZS06862.1"/>
    </source>
</evidence>
<reference evidence="8 9" key="1">
    <citation type="submission" date="2016-03" db="EMBL/GenBank/DDBJ databases">
        <title>EvidentialGene: Evidence-directed Construction of Genes on Genomes.</title>
        <authorList>
            <person name="Gilbert D.G."/>
            <person name="Choi J.-H."/>
            <person name="Mockaitis K."/>
            <person name="Colbourne J."/>
            <person name="Pfrender M."/>
        </authorList>
    </citation>
    <scope>NUCLEOTIDE SEQUENCE [LARGE SCALE GENOMIC DNA]</scope>
    <source>
        <strain evidence="8 9">Xinb3</strain>
        <tissue evidence="8">Complete organism</tissue>
    </source>
</reference>
<keyword evidence="5" id="KW-1015">Disulfide bond</keyword>
<dbReference type="PANTHER" id="PTHR10083">
    <property type="entry name" value="KUNITZ-TYPE PROTEASE INHIBITOR-RELATED"/>
    <property type="match status" value="1"/>
</dbReference>
<dbReference type="SUPFAM" id="SSF57362">
    <property type="entry name" value="BPTI-like"/>
    <property type="match status" value="4"/>
</dbReference>
<evidence type="ECO:0000256" key="1">
    <source>
        <dbReference type="ARBA" id="ARBA00004613"/>
    </source>
</evidence>
<dbReference type="PROSITE" id="PS50279">
    <property type="entry name" value="BPTI_KUNITZ_2"/>
    <property type="match status" value="4"/>
</dbReference>
<proteinExistence type="predicted"/>
<keyword evidence="3" id="KW-0646">Protease inhibitor</keyword>
<dbReference type="Proteomes" id="UP000076858">
    <property type="component" value="Unassembled WGS sequence"/>
</dbReference>
<dbReference type="GO" id="GO:0004867">
    <property type="term" value="F:serine-type endopeptidase inhibitor activity"/>
    <property type="evidence" value="ECO:0007669"/>
    <property type="project" value="UniProtKB-KW"/>
</dbReference>
<gene>
    <name evidence="8" type="ORF">APZ42_029404</name>
</gene>
<evidence type="ECO:0000256" key="3">
    <source>
        <dbReference type="ARBA" id="ARBA00022690"/>
    </source>
</evidence>
<feature type="chain" id="PRO_5007852302" description="BPTI/Kunitz inhibitor domain-containing protein" evidence="6">
    <location>
        <begin position="21"/>
        <end position="360"/>
    </location>
</feature>
<evidence type="ECO:0000259" key="7">
    <source>
        <dbReference type="PROSITE" id="PS50279"/>
    </source>
</evidence>
<evidence type="ECO:0000256" key="2">
    <source>
        <dbReference type="ARBA" id="ARBA00022525"/>
    </source>
</evidence>
<evidence type="ECO:0000256" key="4">
    <source>
        <dbReference type="ARBA" id="ARBA00022900"/>
    </source>
</evidence>
<dbReference type="OrthoDB" id="4473401at2759"/>
<name>A0A164PIJ6_9CRUS</name>
<keyword evidence="2" id="KW-0964">Secreted</keyword>
<dbReference type="InterPro" id="IPR020901">
    <property type="entry name" value="Prtase_inh_Kunz-CS"/>
</dbReference>
<dbReference type="CDD" id="cd00109">
    <property type="entry name" value="Kunitz-type"/>
    <property type="match status" value="2"/>
</dbReference>
<feature type="domain" description="BPTI/Kunitz inhibitor" evidence="7">
    <location>
        <begin position="58"/>
        <end position="113"/>
    </location>
</feature>
<organism evidence="8 9">
    <name type="scientific">Daphnia magna</name>
    <dbReference type="NCBI Taxonomy" id="35525"/>
    <lineage>
        <taxon>Eukaryota</taxon>
        <taxon>Metazoa</taxon>
        <taxon>Ecdysozoa</taxon>
        <taxon>Arthropoda</taxon>
        <taxon>Crustacea</taxon>
        <taxon>Branchiopoda</taxon>
        <taxon>Diplostraca</taxon>
        <taxon>Cladocera</taxon>
        <taxon>Anomopoda</taxon>
        <taxon>Daphniidae</taxon>
        <taxon>Daphnia</taxon>
    </lineage>
</organism>
<feature type="domain" description="BPTI/Kunitz inhibitor" evidence="7">
    <location>
        <begin position="286"/>
        <end position="336"/>
    </location>
</feature>
<protein>
    <recommendedName>
        <fullName evidence="7">BPTI/Kunitz inhibitor domain-containing protein</fullName>
    </recommendedName>
</protein>
<feature type="signal peptide" evidence="6">
    <location>
        <begin position="1"/>
        <end position="20"/>
    </location>
</feature>
<dbReference type="PROSITE" id="PS00280">
    <property type="entry name" value="BPTI_KUNITZ_1"/>
    <property type="match status" value="2"/>
</dbReference>
<dbReference type="Pfam" id="PF00014">
    <property type="entry name" value="Kunitz_BPTI"/>
    <property type="match status" value="4"/>
</dbReference>
<dbReference type="Gene3D" id="4.10.410.10">
    <property type="entry name" value="Pancreatic trypsin inhibitor Kunitz domain"/>
    <property type="match status" value="4"/>
</dbReference>
<dbReference type="SMART" id="SM00131">
    <property type="entry name" value="KU"/>
    <property type="match status" value="4"/>
</dbReference>